<accession>A0A0F9RS40</accession>
<evidence type="ECO:0000313" key="1">
    <source>
        <dbReference type="EMBL" id="KKN27776.1"/>
    </source>
</evidence>
<name>A0A0F9RS40_9ZZZZ</name>
<sequence>MGSHNSNQKMLVNRFNCKNCSKGFMMEWARNNHQRLCLEREKAEEKNPQNYV</sequence>
<gene>
    <name evidence="1" type="ORF">LCGC14_0861260</name>
</gene>
<reference evidence="1" key="1">
    <citation type="journal article" date="2015" name="Nature">
        <title>Complex archaea that bridge the gap between prokaryotes and eukaryotes.</title>
        <authorList>
            <person name="Spang A."/>
            <person name="Saw J.H."/>
            <person name="Jorgensen S.L."/>
            <person name="Zaremba-Niedzwiedzka K."/>
            <person name="Martijn J."/>
            <person name="Lind A.E."/>
            <person name="van Eijk R."/>
            <person name="Schleper C."/>
            <person name="Guy L."/>
            <person name="Ettema T.J."/>
        </authorList>
    </citation>
    <scope>NUCLEOTIDE SEQUENCE</scope>
</reference>
<evidence type="ECO:0008006" key="2">
    <source>
        <dbReference type="Google" id="ProtNLM"/>
    </source>
</evidence>
<protein>
    <recommendedName>
        <fullName evidence="2">C2H2-type domain-containing protein</fullName>
    </recommendedName>
</protein>
<dbReference type="AlphaFoldDB" id="A0A0F9RS40"/>
<proteinExistence type="predicted"/>
<organism evidence="1">
    <name type="scientific">marine sediment metagenome</name>
    <dbReference type="NCBI Taxonomy" id="412755"/>
    <lineage>
        <taxon>unclassified sequences</taxon>
        <taxon>metagenomes</taxon>
        <taxon>ecological metagenomes</taxon>
    </lineage>
</organism>
<dbReference type="EMBL" id="LAZR01002614">
    <property type="protein sequence ID" value="KKN27776.1"/>
    <property type="molecule type" value="Genomic_DNA"/>
</dbReference>
<comment type="caution">
    <text evidence="1">The sequence shown here is derived from an EMBL/GenBank/DDBJ whole genome shotgun (WGS) entry which is preliminary data.</text>
</comment>